<dbReference type="EC" id="1.13.11.5" evidence="2"/>
<dbReference type="UniPathway" id="UPA00139">
    <property type="reaction ID" value="UER00339"/>
</dbReference>
<keyword evidence="3" id="KW-0479">Metal-binding</keyword>
<comment type="pathway">
    <text evidence="1">Amino-acid degradation; L-phenylalanine degradation; acetoacetate and fumarate from L-phenylalanine: step 4/6.</text>
</comment>
<dbReference type="OrthoDB" id="1689029at2759"/>
<evidence type="ECO:0000256" key="1">
    <source>
        <dbReference type="ARBA" id="ARBA00004704"/>
    </source>
</evidence>
<evidence type="ECO:0000313" key="8">
    <source>
        <dbReference type="EMBL" id="GAX77324.1"/>
    </source>
</evidence>
<protein>
    <recommendedName>
        <fullName evidence="2">homogentisate 1,2-dioxygenase</fullName>
        <ecNumber evidence="2">1.13.11.5</ecNumber>
    </recommendedName>
</protein>
<dbReference type="AlphaFoldDB" id="A0A250X2K0"/>
<evidence type="ECO:0000256" key="6">
    <source>
        <dbReference type="ARBA" id="ARBA00023004"/>
    </source>
</evidence>
<dbReference type="STRING" id="1157962.A0A250X2K0"/>
<evidence type="ECO:0000256" key="3">
    <source>
        <dbReference type="ARBA" id="ARBA00022723"/>
    </source>
</evidence>
<keyword evidence="6" id="KW-0408">Iron</keyword>
<accession>A0A250X2K0</accession>
<dbReference type="GO" id="GO:0004411">
    <property type="term" value="F:homogentisate 1,2-dioxygenase activity"/>
    <property type="evidence" value="ECO:0007669"/>
    <property type="project" value="UniProtKB-EC"/>
</dbReference>
<dbReference type="GO" id="GO:0006559">
    <property type="term" value="P:L-phenylalanine catabolic process"/>
    <property type="evidence" value="ECO:0007669"/>
    <property type="project" value="UniProtKB-UniPathway"/>
</dbReference>
<dbReference type="PANTHER" id="PTHR11056">
    <property type="entry name" value="HOMOGENTISATE 1,2-DIOXYGENASE"/>
    <property type="match status" value="1"/>
</dbReference>
<dbReference type="CDD" id="cd07000">
    <property type="entry name" value="cupin_HGO_N"/>
    <property type="match status" value="1"/>
</dbReference>
<dbReference type="InterPro" id="IPR005708">
    <property type="entry name" value="Homogentis_dOase"/>
</dbReference>
<reference evidence="8 9" key="1">
    <citation type="submission" date="2017-08" db="EMBL/GenBank/DDBJ databases">
        <title>Acidophilic green algal genome provides insights into adaptation to an acidic environment.</title>
        <authorList>
            <person name="Hirooka S."/>
            <person name="Hirose Y."/>
            <person name="Kanesaki Y."/>
            <person name="Higuchi S."/>
            <person name="Fujiwara T."/>
            <person name="Onuma R."/>
            <person name="Era A."/>
            <person name="Ohbayashi R."/>
            <person name="Uzuka A."/>
            <person name="Nozaki H."/>
            <person name="Yoshikawa H."/>
            <person name="Miyagishima S.Y."/>
        </authorList>
    </citation>
    <scope>NUCLEOTIDE SEQUENCE [LARGE SCALE GENOMIC DNA]</scope>
    <source>
        <strain evidence="8 9">NIES-2499</strain>
    </source>
</reference>
<gene>
    <name evidence="8" type="ORF">CEUSTIGMA_g4770.t1</name>
</gene>
<proteinExistence type="predicted"/>
<dbReference type="EMBL" id="BEGY01000024">
    <property type="protein sequence ID" value="GAX77324.1"/>
    <property type="molecule type" value="Genomic_DNA"/>
</dbReference>
<keyword evidence="9" id="KW-1185">Reference proteome</keyword>
<keyword evidence="4" id="KW-0223">Dioxygenase</keyword>
<evidence type="ECO:0000313" key="9">
    <source>
        <dbReference type="Proteomes" id="UP000232323"/>
    </source>
</evidence>
<evidence type="ECO:0000256" key="2">
    <source>
        <dbReference type="ARBA" id="ARBA00013127"/>
    </source>
</evidence>
<dbReference type="SUPFAM" id="SSF51182">
    <property type="entry name" value="RmlC-like cupins"/>
    <property type="match status" value="1"/>
</dbReference>
<sequence length="273" mass="30745">MSSALPPLENCGNMSLEYQYGFGNEFSSEALVGALPWGQNNPRKCPYGLYAEQISGTAFTVPRSQQMRAWLYRIKPSVTHQPFRPLDFPMENLTSDFRQGTVTPNQLRWKPFPIPSEKVDWVRSLFTICGSGCAAHKEGFAIHVYTATESMKDTCFANADGDFLLVPQEGGLMITTEFGKLEVDPTEICVIQRGIRFQVDIKGDMARGYVLEIFQSHFSLPDLGPIGANGLANPRHFAAPVAWFDDRDCHYVVLHKAEDNYDNMMFHHNLLLN</sequence>
<dbReference type="InterPro" id="IPR011051">
    <property type="entry name" value="RmlC_Cupin_sf"/>
</dbReference>
<comment type="caution">
    <text evidence="8">The sequence shown here is derived from an EMBL/GenBank/DDBJ whole genome shotgun (WGS) entry which is preliminary data.</text>
</comment>
<dbReference type="PANTHER" id="PTHR11056:SF0">
    <property type="entry name" value="HOMOGENTISATE 1,2-DIOXYGENASE"/>
    <property type="match status" value="1"/>
</dbReference>
<dbReference type="Proteomes" id="UP000232323">
    <property type="component" value="Unassembled WGS sequence"/>
</dbReference>
<keyword evidence="5" id="KW-0560">Oxidoreductase</keyword>
<dbReference type="GO" id="GO:0005737">
    <property type="term" value="C:cytoplasm"/>
    <property type="evidence" value="ECO:0007669"/>
    <property type="project" value="TreeGrafter"/>
</dbReference>
<evidence type="ECO:0000256" key="4">
    <source>
        <dbReference type="ARBA" id="ARBA00022964"/>
    </source>
</evidence>
<dbReference type="GO" id="GO:0046872">
    <property type="term" value="F:metal ion binding"/>
    <property type="evidence" value="ECO:0007669"/>
    <property type="project" value="UniProtKB-KW"/>
</dbReference>
<feature type="domain" description="Homogentisate 1,2-dioxygenase N-terminal" evidence="7">
    <location>
        <begin position="17"/>
        <end position="262"/>
    </location>
</feature>
<dbReference type="InterPro" id="IPR046452">
    <property type="entry name" value="HgmA_N"/>
</dbReference>
<dbReference type="GO" id="GO:0006570">
    <property type="term" value="P:tyrosine metabolic process"/>
    <property type="evidence" value="ECO:0007669"/>
    <property type="project" value="InterPro"/>
</dbReference>
<dbReference type="Pfam" id="PF20510">
    <property type="entry name" value="HgmA_N"/>
    <property type="match status" value="1"/>
</dbReference>
<evidence type="ECO:0000256" key="5">
    <source>
        <dbReference type="ARBA" id="ARBA00023002"/>
    </source>
</evidence>
<organism evidence="8 9">
    <name type="scientific">Chlamydomonas eustigma</name>
    <dbReference type="NCBI Taxonomy" id="1157962"/>
    <lineage>
        <taxon>Eukaryota</taxon>
        <taxon>Viridiplantae</taxon>
        <taxon>Chlorophyta</taxon>
        <taxon>core chlorophytes</taxon>
        <taxon>Chlorophyceae</taxon>
        <taxon>CS clade</taxon>
        <taxon>Chlamydomonadales</taxon>
        <taxon>Chlamydomonadaceae</taxon>
        <taxon>Chlamydomonas</taxon>
    </lineage>
</organism>
<name>A0A250X2K0_9CHLO</name>
<evidence type="ECO:0000259" key="7">
    <source>
        <dbReference type="Pfam" id="PF20510"/>
    </source>
</evidence>